<protein>
    <recommendedName>
        <fullName evidence="2">RING-type E3 ubiquitin transferase</fullName>
        <ecNumber evidence="2">2.3.2.27</ecNumber>
    </recommendedName>
</protein>
<dbReference type="PANTHER" id="PTHR46463:SF10">
    <property type="entry name" value="OS01G0926200 PROTEIN"/>
    <property type="match status" value="1"/>
</dbReference>
<dbReference type="VEuPathDB" id="TriTrypDB:LdCL_270017300"/>
<dbReference type="InterPro" id="IPR001841">
    <property type="entry name" value="Znf_RING"/>
</dbReference>
<organism evidence="11 12">
    <name type="scientific">Leishmania donovani</name>
    <dbReference type="NCBI Taxonomy" id="5661"/>
    <lineage>
        <taxon>Eukaryota</taxon>
        <taxon>Discoba</taxon>
        <taxon>Euglenozoa</taxon>
        <taxon>Kinetoplastea</taxon>
        <taxon>Metakinetoplastina</taxon>
        <taxon>Trypanosomatida</taxon>
        <taxon>Trypanosomatidae</taxon>
        <taxon>Leishmaniinae</taxon>
        <taxon>Leishmania</taxon>
    </lineage>
</organism>
<name>A0A6J8FGZ3_LEIDO</name>
<evidence type="ECO:0000256" key="3">
    <source>
        <dbReference type="ARBA" id="ARBA00022679"/>
    </source>
</evidence>
<feature type="compositionally biased region" description="Low complexity" evidence="9">
    <location>
        <begin position="164"/>
        <end position="175"/>
    </location>
</feature>
<evidence type="ECO:0000313" key="12">
    <source>
        <dbReference type="Proteomes" id="UP000601710"/>
    </source>
</evidence>
<feature type="region of interest" description="Disordered" evidence="9">
    <location>
        <begin position="1"/>
        <end position="24"/>
    </location>
</feature>
<evidence type="ECO:0000256" key="6">
    <source>
        <dbReference type="ARBA" id="ARBA00022786"/>
    </source>
</evidence>
<keyword evidence="3" id="KW-0808">Transferase</keyword>
<evidence type="ECO:0000256" key="9">
    <source>
        <dbReference type="SAM" id="MobiDB-lite"/>
    </source>
</evidence>
<comment type="catalytic activity">
    <reaction evidence="1">
        <text>S-ubiquitinyl-[E2 ubiquitin-conjugating enzyme]-L-cysteine + [acceptor protein]-L-lysine = [E2 ubiquitin-conjugating enzyme]-L-cysteine + N(6)-ubiquitinyl-[acceptor protein]-L-lysine.</text>
        <dbReference type="EC" id="2.3.2.27"/>
    </reaction>
</comment>
<dbReference type="Pfam" id="PF13639">
    <property type="entry name" value="zf-RING_2"/>
    <property type="match status" value="1"/>
</dbReference>
<dbReference type="SUPFAM" id="SSF57850">
    <property type="entry name" value="RING/U-box"/>
    <property type="match status" value="1"/>
</dbReference>
<sequence length="415" mass="44731">MLSTMDSSASPVCRSPSSKSYATRRVRSPVVLNLVEDNLKESCSGEAFGSSQPASLTSSGGGPRTSALSPSRMGKSVLTAEERENVLTTLTPNSRPRRKSDNAVTLSSSSSVRGSQEKGSNSKLRAVKLCKFSALPQAPHTSANLDTCTSPVQRSVSSRRARRSVSLTSSVLTSRPTEELAASSTPSNPPLMPELPAPLSSREHSAAISEEVDECCICLEVYTNENPMFRGACQHHFHLPCLMEWKQRSSLCPMCCAETLRGIGEFEGSHQCAAADPAEVARQRAIAKRDAEIAHNLQHNYLLQAQLRGRQYAYATQAVRSFQGLHSGSPSSSTSRTPPHTAEVEEHPLSTLQAHNRCNAQRSGGIVRQSPPPENVHQPRVTANAHSQLTAPPAHPSMEESRRSRSKSQAGCAVM</sequence>
<evidence type="ECO:0000256" key="2">
    <source>
        <dbReference type="ARBA" id="ARBA00012483"/>
    </source>
</evidence>
<feature type="region of interest" description="Disordered" evidence="9">
    <location>
        <begin position="361"/>
        <end position="415"/>
    </location>
</feature>
<gene>
    <name evidence="11" type="ORF">LDHU3_27.1710</name>
</gene>
<evidence type="ECO:0000256" key="1">
    <source>
        <dbReference type="ARBA" id="ARBA00000900"/>
    </source>
</evidence>
<dbReference type="EC" id="2.3.2.27" evidence="2"/>
<keyword evidence="7" id="KW-0862">Zinc</keyword>
<dbReference type="InterPro" id="IPR013083">
    <property type="entry name" value="Znf_RING/FYVE/PHD"/>
</dbReference>
<evidence type="ECO:0000256" key="5">
    <source>
        <dbReference type="ARBA" id="ARBA00022771"/>
    </source>
</evidence>
<dbReference type="GO" id="GO:0061630">
    <property type="term" value="F:ubiquitin protein ligase activity"/>
    <property type="evidence" value="ECO:0007669"/>
    <property type="project" value="UniProtKB-EC"/>
</dbReference>
<keyword evidence="5 8" id="KW-0863">Zinc-finger</keyword>
<proteinExistence type="predicted"/>
<dbReference type="VEuPathDB" id="TriTrypDB:LDHU3_27.1710"/>
<dbReference type="FunFam" id="3.30.40.10:FF:001450">
    <property type="entry name" value="Uncharacterized protein"/>
    <property type="match status" value="1"/>
</dbReference>
<evidence type="ECO:0000313" key="11">
    <source>
        <dbReference type="EMBL" id="CAC5431233.1"/>
    </source>
</evidence>
<evidence type="ECO:0000256" key="4">
    <source>
        <dbReference type="ARBA" id="ARBA00022723"/>
    </source>
</evidence>
<dbReference type="Proteomes" id="UP000601710">
    <property type="component" value="Chromosome 27"/>
</dbReference>
<reference evidence="11" key="1">
    <citation type="submission" date="2020-06" db="EMBL/GenBank/DDBJ databases">
        <authorList>
            <person name="Camacho E."/>
            <person name="Gonzalez-de la Fuente S."/>
            <person name="Rastrojo A."/>
            <person name="Peiro-Pastor R."/>
            <person name="Solana JC."/>
            <person name="Tabera L."/>
            <person name="Gamarro F."/>
            <person name="Carrasco-Ramiro F."/>
            <person name="Requena JM."/>
            <person name="Aguado B."/>
        </authorList>
    </citation>
    <scope>NUCLEOTIDE SEQUENCE</scope>
</reference>
<dbReference type="SMART" id="SM00184">
    <property type="entry name" value="RING"/>
    <property type="match status" value="1"/>
</dbReference>
<feature type="compositionally biased region" description="Low complexity" evidence="9">
    <location>
        <begin position="7"/>
        <end position="20"/>
    </location>
</feature>
<dbReference type="VEuPathDB" id="TriTrypDB:LdBPK_271080.1"/>
<feature type="domain" description="RING-type" evidence="10">
    <location>
        <begin position="215"/>
        <end position="255"/>
    </location>
</feature>
<dbReference type="AlphaFoldDB" id="A0A6J8FGZ3"/>
<feature type="region of interest" description="Disordered" evidence="9">
    <location>
        <begin position="43"/>
        <end position="120"/>
    </location>
</feature>
<accession>A0A6J8FGZ3</accession>
<dbReference type="EMBL" id="LR812647">
    <property type="protein sequence ID" value="CAC5431233.1"/>
    <property type="molecule type" value="Genomic_DNA"/>
</dbReference>
<dbReference type="PANTHER" id="PTHR46463">
    <property type="entry name" value="ZINC FINGER, RING/FYVE/PHD-TYPE"/>
    <property type="match status" value="1"/>
</dbReference>
<feature type="compositionally biased region" description="Polar residues" evidence="9">
    <location>
        <begin position="102"/>
        <end position="120"/>
    </location>
</feature>
<feature type="compositionally biased region" description="Low complexity" evidence="9">
    <location>
        <begin position="327"/>
        <end position="341"/>
    </location>
</feature>
<dbReference type="PROSITE" id="PS50089">
    <property type="entry name" value="ZF_RING_2"/>
    <property type="match status" value="1"/>
</dbReference>
<keyword evidence="4" id="KW-0479">Metal-binding</keyword>
<evidence type="ECO:0000256" key="8">
    <source>
        <dbReference type="PROSITE-ProRule" id="PRU00175"/>
    </source>
</evidence>
<evidence type="ECO:0000259" key="10">
    <source>
        <dbReference type="PROSITE" id="PS50089"/>
    </source>
</evidence>
<feature type="region of interest" description="Disordered" evidence="9">
    <location>
        <begin position="324"/>
        <end position="346"/>
    </location>
</feature>
<feature type="compositionally biased region" description="Polar residues" evidence="9">
    <location>
        <begin position="49"/>
        <end position="58"/>
    </location>
</feature>
<dbReference type="GO" id="GO:0008270">
    <property type="term" value="F:zinc ion binding"/>
    <property type="evidence" value="ECO:0007669"/>
    <property type="project" value="UniProtKB-KW"/>
</dbReference>
<evidence type="ECO:0000256" key="7">
    <source>
        <dbReference type="ARBA" id="ARBA00022833"/>
    </source>
</evidence>
<feature type="region of interest" description="Disordered" evidence="9">
    <location>
        <begin position="141"/>
        <end position="193"/>
    </location>
</feature>
<keyword evidence="6" id="KW-0833">Ubl conjugation pathway</keyword>
<dbReference type="Gene3D" id="3.30.40.10">
    <property type="entry name" value="Zinc/RING finger domain, C3HC4 (zinc finger)"/>
    <property type="match status" value="1"/>
</dbReference>